<keyword evidence="6 8" id="KW-0408">Iron</keyword>
<keyword evidence="3 8" id="KW-0349">Heme</keyword>
<reference evidence="11 12" key="1">
    <citation type="journal article" date="2014" name="PLoS ONE">
        <title>Global Analysis of Gene Expression Profiles in Physic Nut (Jatropha curcas L.) Seedlings Exposed to Salt Stress.</title>
        <authorList>
            <person name="Zhang L."/>
            <person name="Zhang C."/>
            <person name="Wu P."/>
            <person name="Chen Y."/>
            <person name="Li M."/>
            <person name="Jiang H."/>
            <person name="Wu G."/>
        </authorList>
    </citation>
    <scope>NUCLEOTIDE SEQUENCE [LARGE SCALE GENOMIC DNA]</scope>
    <source>
        <strain evidence="12">cv. GZQX0401</strain>
        <tissue evidence="11">Young leaves</tissue>
    </source>
</reference>
<sequence>MASLSLHMWLPLLLLLFPFIFLLKKKLNSKHLPPGPPGLPIIGNLHQLGTLPPSSLWQLSKKYGPVMLLQLGQIPTVIISSAEAAKELIKTNDLNSCSRPCSAATGRLSYNFLDISFAPYGDYWREMRKICVLELFSAKRVQSFQSIREEEVGFLIDPILKPSLKSSSPVDLSEKTLSLTANVICRAAFGKSFQERGFNHDRFQEAIHEAFAMLGSFPATDFFPHVGWIVDRLTGLHTTLERVFQEFDEFYQKIIDDHIRMGKADPGHEDVIDVLLDLERHRTASGGIQISRNHIKAILMDIFLAGVDTGAVVMVWAMTELVRNPRVMRKAQEEIRSLIGEKIKVSESDTDKFIYLKSVLKETMRLHPPVPLLLPREAISQFNINDYEIHPKTRIQVNVWAIGKDPKIWKNPEEFIPERFIDNSIDFRGQNYEFLPFGGGRRSCPGITMGLALVELALANLLFCFDWELPYNMKEADINMEEKFGLTNHKKEALMLVPIKYHHLLYNKE</sequence>
<dbReference type="InterPro" id="IPR001128">
    <property type="entry name" value="Cyt_P450"/>
</dbReference>
<dbReference type="SUPFAM" id="SSF48264">
    <property type="entry name" value="Cytochrome P450"/>
    <property type="match status" value="1"/>
</dbReference>
<dbReference type="OrthoDB" id="2789670at2759"/>
<dbReference type="PRINTS" id="PR00463">
    <property type="entry name" value="EP450I"/>
</dbReference>
<evidence type="ECO:0000256" key="8">
    <source>
        <dbReference type="PIRSR" id="PIRSR602401-1"/>
    </source>
</evidence>
<dbReference type="InterPro" id="IPR036396">
    <property type="entry name" value="Cyt_P450_sf"/>
</dbReference>
<evidence type="ECO:0000256" key="10">
    <source>
        <dbReference type="SAM" id="Phobius"/>
    </source>
</evidence>
<name>A0A067KEL9_JATCU</name>
<dbReference type="GO" id="GO:0016705">
    <property type="term" value="F:oxidoreductase activity, acting on paired donors, with incorporation or reduction of molecular oxygen"/>
    <property type="evidence" value="ECO:0007669"/>
    <property type="project" value="InterPro"/>
</dbReference>
<evidence type="ECO:0000256" key="2">
    <source>
        <dbReference type="ARBA" id="ARBA00010617"/>
    </source>
</evidence>
<evidence type="ECO:0008006" key="13">
    <source>
        <dbReference type="Google" id="ProtNLM"/>
    </source>
</evidence>
<evidence type="ECO:0000256" key="1">
    <source>
        <dbReference type="ARBA" id="ARBA00001971"/>
    </source>
</evidence>
<feature type="binding site" description="axial binding residue" evidence="8">
    <location>
        <position position="444"/>
    </location>
    <ligand>
        <name>heme</name>
        <dbReference type="ChEBI" id="CHEBI:30413"/>
    </ligand>
    <ligandPart>
        <name>Fe</name>
        <dbReference type="ChEBI" id="CHEBI:18248"/>
    </ligandPart>
</feature>
<dbReference type="FunFam" id="1.10.630.10:FF:000011">
    <property type="entry name" value="Cytochrome P450 83B1"/>
    <property type="match status" value="1"/>
</dbReference>
<feature type="transmembrane region" description="Helical" evidence="10">
    <location>
        <begin position="6"/>
        <end position="23"/>
    </location>
</feature>
<evidence type="ECO:0000256" key="3">
    <source>
        <dbReference type="ARBA" id="ARBA00022617"/>
    </source>
</evidence>
<dbReference type="PANTHER" id="PTHR47955:SF19">
    <property type="entry name" value="CYTOCHROME P450 71A9-LIKE ISOFORM X1"/>
    <property type="match status" value="1"/>
</dbReference>
<dbReference type="PANTHER" id="PTHR47955">
    <property type="entry name" value="CYTOCHROME P450 FAMILY 71 PROTEIN"/>
    <property type="match status" value="1"/>
</dbReference>
<dbReference type="Proteomes" id="UP000027138">
    <property type="component" value="Unassembled WGS sequence"/>
</dbReference>
<keyword evidence="5 9" id="KW-0560">Oxidoreductase</keyword>
<dbReference type="GO" id="GO:0004497">
    <property type="term" value="F:monooxygenase activity"/>
    <property type="evidence" value="ECO:0007669"/>
    <property type="project" value="UniProtKB-KW"/>
</dbReference>
<evidence type="ECO:0000256" key="9">
    <source>
        <dbReference type="RuleBase" id="RU000461"/>
    </source>
</evidence>
<evidence type="ECO:0000256" key="7">
    <source>
        <dbReference type="ARBA" id="ARBA00023033"/>
    </source>
</evidence>
<dbReference type="PRINTS" id="PR00385">
    <property type="entry name" value="P450"/>
</dbReference>
<dbReference type="GO" id="GO:0020037">
    <property type="term" value="F:heme binding"/>
    <property type="evidence" value="ECO:0007669"/>
    <property type="project" value="InterPro"/>
</dbReference>
<keyword evidence="10" id="KW-0472">Membrane</keyword>
<accession>A0A067KEL9</accession>
<organism evidence="11 12">
    <name type="scientific">Jatropha curcas</name>
    <name type="common">Barbados nut</name>
    <dbReference type="NCBI Taxonomy" id="180498"/>
    <lineage>
        <taxon>Eukaryota</taxon>
        <taxon>Viridiplantae</taxon>
        <taxon>Streptophyta</taxon>
        <taxon>Embryophyta</taxon>
        <taxon>Tracheophyta</taxon>
        <taxon>Spermatophyta</taxon>
        <taxon>Magnoliopsida</taxon>
        <taxon>eudicotyledons</taxon>
        <taxon>Gunneridae</taxon>
        <taxon>Pentapetalae</taxon>
        <taxon>rosids</taxon>
        <taxon>fabids</taxon>
        <taxon>Malpighiales</taxon>
        <taxon>Euphorbiaceae</taxon>
        <taxon>Crotonoideae</taxon>
        <taxon>Jatropheae</taxon>
        <taxon>Jatropha</taxon>
    </lineage>
</organism>
<keyword evidence="12" id="KW-1185">Reference proteome</keyword>
<keyword evidence="10" id="KW-1133">Transmembrane helix</keyword>
<dbReference type="AlphaFoldDB" id="A0A067KEL9"/>
<evidence type="ECO:0000256" key="4">
    <source>
        <dbReference type="ARBA" id="ARBA00022723"/>
    </source>
</evidence>
<gene>
    <name evidence="11" type="ORF">JCGZ_11122</name>
</gene>
<dbReference type="CDD" id="cd11072">
    <property type="entry name" value="CYP71-like"/>
    <property type="match status" value="1"/>
</dbReference>
<dbReference type="InterPro" id="IPR017972">
    <property type="entry name" value="Cyt_P450_CS"/>
</dbReference>
<dbReference type="PROSITE" id="PS00086">
    <property type="entry name" value="CYTOCHROME_P450"/>
    <property type="match status" value="1"/>
</dbReference>
<feature type="transmembrane region" description="Helical" evidence="10">
    <location>
        <begin position="298"/>
        <end position="318"/>
    </location>
</feature>
<evidence type="ECO:0000256" key="5">
    <source>
        <dbReference type="ARBA" id="ARBA00023002"/>
    </source>
</evidence>
<comment type="cofactor">
    <cofactor evidence="1 8">
        <name>heme</name>
        <dbReference type="ChEBI" id="CHEBI:30413"/>
    </cofactor>
</comment>
<dbReference type="Pfam" id="PF00067">
    <property type="entry name" value="p450"/>
    <property type="match status" value="1"/>
</dbReference>
<dbReference type="GO" id="GO:0005506">
    <property type="term" value="F:iron ion binding"/>
    <property type="evidence" value="ECO:0007669"/>
    <property type="project" value="InterPro"/>
</dbReference>
<dbReference type="EMBL" id="KK914525">
    <property type="protein sequence ID" value="KDP34572.1"/>
    <property type="molecule type" value="Genomic_DNA"/>
</dbReference>
<evidence type="ECO:0000313" key="12">
    <source>
        <dbReference type="Proteomes" id="UP000027138"/>
    </source>
</evidence>
<dbReference type="InterPro" id="IPR002401">
    <property type="entry name" value="Cyt_P450_E_grp-I"/>
</dbReference>
<comment type="similarity">
    <text evidence="2 9">Belongs to the cytochrome P450 family.</text>
</comment>
<protein>
    <recommendedName>
        <fullName evidence="13">Cytochrome P450</fullName>
    </recommendedName>
</protein>
<proteinExistence type="inferred from homology"/>
<evidence type="ECO:0000256" key="6">
    <source>
        <dbReference type="ARBA" id="ARBA00023004"/>
    </source>
</evidence>
<keyword evidence="10" id="KW-0812">Transmembrane</keyword>
<dbReference type="Gene3D" id="1.10.630.10">
    <property type="entry name" value="Cytochrome P450"/>
    <property type="match status" value="1"/>
</dbReference>
<evidence type="ECO:0000313" key="11">
    <source>
        <dbReference type="EMBL" id="KDP34572.1"/>
    </source>
</evidence>
<keyword evidence="4 8" id="KW-0479">Metal-binding</keyword>
<keyword evidence="7 9" id="KW-0503">Monooxygenase</keyword>